<keyword evidence="5" id="KW-1185">Reference proteome</keyword>
<name>A0A9X1KVK3_9BACT</name>
<dbReference type="AlphaFoldDB" id="A0A9X1KVK3"/>
<evidence type="ECO:0000313" key="5">
    <source>
        <dbReference type="Proteomes" id="UP001139409"/>
    </source>
</evidence>
<keyword evidence="1" id="KW-0732">Signal</keyword>
<feature type="chain" id="PRO_5041155360" description="DUF4919 domain-containing protein" evidence="1">
    <location>
        <begin position="20"/>
        <end position="258"/>
    </location>
</feature>
<dbReference type="EMBL" id="JAIXNE010000004">
    <property type="protein sequence ID" value="MCA6077203.1"/>
    <property type="molecule type" value="Genomic_DNA"/>
</dbReference>
<dbReference type="EMBL" id="JAIXNE010000002">
    <property type="protein sequence ID" value="MCA6074898.1"/>
    <property type="molecule type" value="Genomic_DNA"/>
</dbReference>
<protein>
    <recommendedName>
        <fullName evidence="6">DUF4919 domain-containing protein</fullName>
    </recommendedName>
</protein>
<organism evidence="2 5">
    <name type="scientific">Fulvivirga sedimenti</name>
    <dbReference type="NCBI Taxonomy" id="2879465"/>
    <lineage>
        <taxon>Bacteria</taxon>
        <taxon>Pseudomonadati</taxon>
        <taxon>Bacteroidota</taxon>
        <taxon>Cytophagia</taxon>
        <taxon>Cytophagales</taxon>
        <taxon>Fulvivirgaceae</taxon>
        <taxon>Fulvivirga</taxon>
    </lineage>
</organism>
<dbReference type="RefSeq" id="WP_225698008.1">
    <property type="nucleotide sequence ID" value="NZ_JAIXNE010000002.1"/>
</dbReference>
<reference evidence="2" key="1">
    <citation type="submission" date="2021-09" db="EMBL/GenBank/DDBJ databases">
        <title>Fulvivirga sp. isolated from coastal sediment.</title>
        <authorList>
            <person name="Yu H."/>
        </authorList>
    </citation>
    <scope>NUCLEOTIDE SEQUENCE</scope>
    <source>
        <strain evidence="2">1062</strain>
    </source>
</reference>
<evidence type="ECO:0000256" key="1">
    <source>
        <dbReference type="SAM" id="SignalP"/>
    </source>
</evidence>
<comment type="caution">
    <text evidence="2">The sequence shown here is derived from an EMBL/GenBank/DDBJ whole genome shotgun (WGS) entry which is preliminary data.</text>
</comment>
<evidence type="ECO:0000313" key="4">
    <source>
        <dbReference type="EMBL" id="MCA6077203.1"/>
    </source>
</evidence>
<evidence type="ECO:0000313" key="3">
    <source>
        <dbReference type="EMBL" id="MCA6076075.1"/>
    </source>
</evidence>
<evidence type="ECO:0000313" key="2">
    <source>
        <dbReference type="EMBL" id="MCA6074898.1"/>
    </source>
</evidence>
<evidence type="ECO:0008006" key="6">
    <source>
        <dbReference type="Google" id="ProtNLM"/>
    </source>
</evidence>
<proteinExistence type="predicted"/>
<feature type="signal peptide" evidence="1">
    <location>
        <begin position="1"/>
        <end position="19"/>
    </location>
</feature>
<sequence length="258" mass="29403">MKKLFTLCLVIFMASSMFAQDLPYLVFEFMKVEDTNGGDYMEIETFWSKIHQQRVADGTIDGWDLWSLTPNGSDQGAQYLTVTLYSSLEKMMTPMSESQIRAYAKKAHNISDKDLDAMMNKTVASRDIATQLYMKEISATINGPEMKVGIYATLDFMKELDENYEKMEESIYKVWHQQAVDAGEKMNWGLVRVILPSGSETYATHITVSMFEDLAQLVNDIESPVDPSDYMGMMAASSGIQTRDLRHRKIAQLIMMVR</sequence>
<dbReference type="EMBL" id="JAIXNE010000003">
    <property type="protein sequence ID" value="MCA6076075.1"/>
    <property type="molecule type" value="Genomic_DNA"/>
</dbReference>
<gene>
    <name evidence="2" type="ORF">LDX50_08460</name>
    <name evidence="3" type="ORF">LDX50_14430</name>
    <name evidence="4" type="ORF">LDX50_20150</name>
</gene>
<accession>A0A9X1KVK3</accession>
<dbReference type="Proteomes" id="UP001139409">
    <property type="component" value="Unassembled WGS sequence"/>
</dbReference>